<keyword evidence="2" id="KW-1185">Reference proteome</keyword>
<accession>A0ACB7RHT1</accession>
<comment type="caution">
    <text evidence="1">The sequence shown here is derived from an EMBL/GenBank/DDBJ whole genome shotgun (WGS) entry which is preliminary data.</text>
</comment>
<sequence>MPDTTYLLCGFARGLDWRPISFKQRLQTTRVCRLCGVVPQSIALLPCTHFLCESCLDGCADGADRHACPLDKTSFDAESDVSWITFPQKHMEKLLVGCWNSKNGCDFTGPAVELLEHFEKQCSFHAIKCSRCPDAVLRKDLPSHFQAGCKGVASLPQAVTGHVSGTNLSAATMDGARGRDTATDCSCHDMLTSIQGRVNDLAEALDKLGYKRLLDETAGVNPSTSRGITGLEAKSSVNESTPLSGTPSLGALVSALNEMKIVVTDGFRKMERRVRSENLAGASSSSMQQPRSQMAAPAANRPARNAAPPMPRPLELPGSSGGYCDVTTSEAAEELFVFSVQYKPWLTAEKGQGLKIAWHPIFIGSESTGVCIRCVVQRNASFIAVYAMCTKPARWKLPLVRPLRAEDLSSPSLREWIVEKAKEPSRDYLPVGAYAPDLRLRCMLEASSLAPKTIVEGEIQVDFLVKLERRFPATGN</sequence>
<gene>
    <name evidence="1" type="ORF">HPB50_004384</name>
</gene>
<dbReference type="EMBL" id="CM023489">
    <property type="protein sequence ID" value="KAH6921735.1"/>
    <property type="molecule type" value="Genomic_DNA"/>
</dbReference>
<proteinExistence type="predicted"/>
<protein>
    <submittedName>
        <fullName evidence="1">Uncharacterized protein</fullName>
    </submittedName>
</protein>
<reference evidence="1" key="1">
    <citation type="submission" date="2020-05" db="EMBL/GenBank/DDBJ databases">
        <title>Large-scale comparative analyses of tick genomes elucidate their genetic diversity and vector capacities.</title>
        <authorList>
            <person name="Jia N."/>
            <person name="Wang J."/>
            <person name="Shi W."/>
            <person name="Du L."/>
            <person name="Sun Y."/>
            <person name="Zhan W."/>
            <person name="Jiang J."/>
            <person name="Wang Q."/>
            <person name="Zhang B."/>
            <person name="Ji P."/>
            <person name="Sakyi L.B."/>
            <person name="Cui X."/>
            <person name="Yuan T."/>
            <person name="Jiang B."/>
            <person name="Yang W."/>
            <person name="Lam T.T.-Y."/>
            <person name="Chang Q."/>
            <person name="Ding S."/>
            <person name="Wang X."/>
            <person name="Zhu J."/>
            <person name="Ruan X."/>
            <person name="Zhao L."/>
            <person name="Wei J."/>
            <person name="Que T."/>
            <person name="Du C."/>
            <person name="Cheng J."/>
            <person name="Dai P."/>
            <person name="Han X."/>
            <person name="Huang E."/>
            <person name="Gao Y."/>
            <person name="Liu J."/>
            <person name="Shao H."/>
            <person name="Ye R."/>
            <person name="Li L."/>
            <person name="Wei W."/>
            <person name="Wang X."/>
            <person name="Wang C."/>
            <person name="Yang T."/>
            <person name="Huo Q."/>
            <person name="Li W."/>
            <person name="Guo W."/>
            <person name="Chen H."/>
            <person name="Zhou L."/>
            <person name="Ni X."/>
            <person name="Tian J."/>
            <person name="Zhou Y."/>
            <person name="Sheng Y."/>
            <person name="Liu T."/>
            <person name="Pan Y."/>
            <person name="Xia L."/>
            <person name="Li J."/>
            <person name="Zhao F."/>
            <person name="Cao W."/>
        </authorList>
    </citation>
    <scope>NUCLEOTIDE SEQUENCE</scope>
    <source>
        <strain evidence="1">Hyas-2018</strain>
    </source>
</reference>
<name>A0ACB7RHT1_HYAAI</name>
<dbReference type="Proteomes" id="UP000821845">
    <property type="component" value="Chromosome 9"/>
</dbReference>
<evidence type="ECO:0000313" key="2">
    <source>
        <dbReference type="Proteomes" id="UP000821845"/>
    </source>
</evidence>
<organism evidence="1 2">
    <name type="scientific">Hyalomma asiaticum</name>
    <name type="common">Tick</name>
    <dbReference type="NCBI Taxonomy" id="266040"/>
    <lineage>
        <taxon>Eukaryota</taxon>
        <taxon>Metazoa</taxon>
        <taxon>Ecdysozoa</taxon>
        <taxon>Arthropoda</taxon>
        <taxon>Chelicerata</taxon>
        <taxon>Arachnida</taxon>
        <taxon>Acari</taxon>
        <taxon>Parasitiformes</taxon>
        <taxon>Ixodida</taxon>
        <taxon>Ixodoidea</taxon>
        <taxon>Ixodidae</taxon>
        <taxon>Hyalomminae</taxon>
        <taxon>Hyalomma</taxon>
    </lineage>
</organism>
<evidence type="ECO:0000313" key="1">
    <source>
        <dbReference type="EMBL" id="KAH6921735.1"/>
    </source>
</evidence>